<reference evidence="3" key="1">
    <citation type="submission" date="2018-09" db="EMBL/GenBank/DDBJ databases">
        <title>Murine metabolic-syndrome-specific gut microbial biobank.</title>
        <authorList>
            <person name="Liu C."/>
        </authorList>
    </citation>
    <scope>NUCLEOTIDE SEQUENCE</scope>
    <source>
        <strain evidence="3">D42-62</strain>
    </source>
</reference>
<dbReference type="Proteomes" id="UP001154420">
    <property type="component" value="Unassembled WGS sequence"/>
</dbReference>
<name>A0A9X5GRI4_9FIRM</name>
<sequence length="195" mass="22123">MKIGEAQQIYREQVKEYRMQRSAISKQLKDIRSRMEDFPGRQEEYASEAATLELTLNALDEKETEYQEYLDRLAEQYCAYWNATVADQQADAAAEYAEDVGKMMEVARRIMKGGIVPASDEKKLMEYSFEMYQTAKNIGALARQEKKEKYKSLWKDEEEKEYDDPQEVAENGTAPAGAPDVVEAADTIASVAASG</sequence>
<evidence type="ECO:0000313" key="3">
    <source>
        <dbReference type="EMBL" id="NBJ92379.1"/>
    </source>
</evidence>
<organism evidence="3 4">
    <name type="scientific">Parablautia muri</name>
    <dbReference type="NCBI Taxonomy" id="2320879"/>
    <lineage>
        <taxon>Bacteria</taxon>
        <taxon>Bacillati</taxon>
        <taxon>Bacillota</taxon>
        <taxon>Clostridia</taxon>
        <taxon>Lachnospirales</taxon>
        <taxon>Lachnospiraceae</taxon>
        <taxon>Parablautia</taxon>
    </lineage>
</organism>
<proteinExistence type="predicted"/>
<protein>
    <submittedName>
        <fullName evidence="3">Uncharacterized protein</fullName>
    </submittedName>
</protein>
<feature type="coiled-coil region" evidence="1">
    <location>
        <begin position="42"/>
        <end position="76"/>
    </location>
</feature>
<dbReference type="RefSeq" id="WP_160559476.1">
    <property type="nucleotide sequence ID" value="NZ_QZDT01000008.1"/>
</dbReference>
<dbReference type="EMBL" id="QZDT01000008">
    <property type="protein sequence ID" value="NBJ92379.1"/>
    <property type="molecule type" value="Genomic_DNA"/>
</dbReference>
<feature type="compositionally biased region" description="Acidic residues" evidence="2">
    <location>
        <begin position="158"/>
        <end position="167"/>
    </location>
</feature>
<comment type="caution">
    <text evidence="3">The sequence shown here is derived from an EMBL/GenBank/DDBJ whole genome shotgun (WGS) entry which is preliminary data.</text>
</comment>
<evidence type="ECO:0000313" key="4">
    <source>
        <dbReference type="Proteomes" id="UP001154420"/>
    </source>
</evidence>
<accession>A0A9X5GRI4</accession>
<feature type="region of interest" description="Disordered" evidence="2">
    <location>
        <begin position="149"/>
        <end position="181"/>
    </location>
</feature>
<gene>
    <name evidence="3" type="ORF">D5281_07150</name>
</gene>
<keyword evidence="4" id="KW-1185">Reference proteome</keyword>
<evidence type="ECO:0000256" key="1">
    <source>
        <dbReference type="SAM" id="Coils"/>
    </source>
</evidence>
<keyword evidence="1" id="KW-0175">Coiled coil</keyword>
<dbReference type="AlphaFoldDB" id="A0A9X5GRI4"/>
<evidence type="ECO:0000256" key="2">
    <source>
        <dbReference type="SAM" id="MobiDB-lite"/>
    </source>
</evidence>
<dbReference type="OrthoDB" id="2086126at2"/>